<dbReference type="Proteomes" id="UP000253426">
    <property type="component" value="Unassembled WGS sequence"/>
</dbReference>
<evidence type="ECO:0000313" key="3">
    <source>
        <dbReference type="Proteomes" id="UP000253426"/>
    </source>
</evidence>
<proteinExistence type="predicted"/>
<feature type="transmembrane region" description="Helical" evidence="1">
    <location>
        <begin position="242"/>
        <end position="262"/>
    </location>
</feature>
<keyword evidence="1" id="KW-0472">Membrane</keyword>
<dbReference type="RefSeq" id="WP_147263420.1">
    <property type="nucleotide sequence ID" value="NZ_QNRR01000004.1"/>
</dbReference>
<sequence length="316" mass="35309">MSSLSRTLTPPSDLHLQRHASGSDRFQFGPLEMTLMRLFFAVLVFFAIKWETGNLHPVKTDDEDAVGLARIFSLDFLIHLKPLVLWQIITILGLIAYVASMLPVVGLLPALFFTLCIGALNASQGAHNHSTQLVAMILLGQFLVYAVPLTMEKRGPKLTWLMPEDAVHRRALYVSLVIFAAAYVVCGWVKLDNSDWKWFGNVVPGLALELQKTNWSAYYDTLEPVPAALTSVVGLMNDHPTLARLFFGAGLLIELFAFLILLGRRWAFGYGLLIILMHLSISRLMQLDFWYHIVAALIFLVNVPGVKATFTKAKAR</sequence>
<name>A0A366HR32_9BACT</name>
<dbReference type="EMBL" id="QNRR01000004">
    <property type="protein sequence ID" value="RBP44664.1"/>
    <property type="molecule type" value="Genomic_DNA"/>
</dbReference>
<keyword evidence="1" id="KW-0812">Transmembrane</keyword>
<organism evidence="2 3">
    <name type="scientific">Roseimicrobium gellanilyticum</name>
    <dbReference type="NCBI Taxonomy" id="748857"/>
    <lineage>
        <taxon>Bacteria</taxon>
        <taxon>Pseudomonadati</taxon>
        <taxon>Verrucomicrobiota</taxon>
        <taxon>Verrucomicrobiia</taxon>
        <taxon>Verrucomicrobiales</taxon>
        <taxon>Verrucomicrobiaceae</taxon>
        <taxon>Roseimicrobium</taxon>
    </lineage>
</organism>
<protein>
    <recommendedName>
        <fullName evidence="4">Vitamin K-dependent gamma-carboxylase-like protein</fullName>
    </recommendedName>
</protein>
<evidence type="ECO:0000313" key="2">
    <source>
        <dbReference type="EMBL" id="RBP44664.1"/>
    </source>
</evidence>
<feature type="transmembrane region" description="Helical" evidence="1">
    <location>
        <begin position="267"/>
        <end position="284"/>
    </location>
</feature>
<feature type="transmembrane region" description="Helical" evidence="1">
    <location>
        <begin position="171"/>
        <end position="191"/>
    </location>
</feature>
<dbReference type="OrthoDB" id="182965at2"/>
<feature type="transmembrane region" description="Helical" evidence="1">
    <location>
        <begin position="96"/>
        <end position="120"/>
    </location>
</feature>
<keyword evidence="3" id="KW-1185">Reference proteome</keyword>
<feature type="transmembrane region" description="Helical" evidence="1">
    <location>
        <begin position="28"/>
        <end position="48"/>
    </location>
</feature>
<feature type="transmembrane region" description="Helical" evidence="1">
    <location>
        <begin position="290"/>
        <end position="310"/>
    </location>
</feature>
<gene>
    <name evidence="2" type="ORF">DES53_104487</name>
</gene>
<feature type="transmembrane region" description="Helical" evidence="1">
    <location>
        <begin position="132"/>
        <end position="151"/>
    </location>
</feature>
<dbReference type="AlphaFoldDB" id="A0A366HR32"/>
<evidence type="ECO:0000256" key="1">
    <source>
        <dbReference type="SAM" id="Phobius"/>
    </source>
</evidence>
<comment type="caution">
    <text evidence="2">The sequence shown here is derived from an EMBL/GenBank/DDBJ whole genome shotgun (WGS) entry which is preliminary data.</text>
</comment>
<keyword evidence="1" id="KW-1133">Transmembrane helix</keyword>
<accession>A0A366HR32</accession>
<evidence type="ECO:0008006" key="4">
    <source>
        <dbReference type="Google" id="ProtNLM"/>
    </source>
</evidence>
<reference evidence="2 3" key="1">
    <citation type="submission" date="2018-06" db="EMBL/GenBank/DDBJ databases">
        <title>Genomic Encyclopedia of Type Strains, Phase IV (KMG-IV): sequencing the most valuable type-strain genomes for metagenomic binning, comparative biology and taxonomic classification.</title>
        <authorList>
            <person name="Goeker M."/>
        </authorList>
    </citation>
    <scope>NUCLEOTIDE SEQUENCE [LARGE SCALE GENOMIC DNA]</scope>
    <source>
        <strain evidence="2 3">DSM 25532</strain>
    </source>
</reference>